<dbReference type="Pfam" id="PF02597">
    <property type="entry name" value="ThiS"/>
    <property type="match status" value="1"/>
</dbReference>
<dbReference type="PANTHER" id="PTHR33359">
    <property type="entry name" value="MOLYBDOPTERIN SYNTHASE SULFUR CARRIER SUBUNIT"/>
    <property type="match status" value="1"/>
</dbReference>
<dbReference type="EMBL" id="QBMC01000112">
    <property type="protein sequence ID" value="PZO14204.1"/>
    <property type="molecule type" value="Genomic_DNA"/>
</dbReference>
<sequence length="86" mass="9333">MDKNTIEITLKLFAVYQEALGVEEKTLVVPVGTTAGEVCDRLIADHPELAQWKDLTRFGVNLQFVEAHTVLTAGDELVLIPPVSGG</sequence>
<organism evidence="4 5">
    <name type="scientific">Leptolyngbya foveolarum</name>
    <dbReference type="NCBI Taxonomy" id="47253"/>
    <lineage>
        <taxon>Bacteria</taxon>
        <taxon>Bacillati</taxon>
        <taxon>Cyanobacteriota</taxon>
        <taxon>Cyanophyceae</taxon>
        <taxon>Leptolyngbyales</taxon>
        <taxon>Leptolyngbyaceae</taxon>
        <taxon>Leptolyngbya group</taxon>
        <taxon>Leptolyngbya</taxon>
    </lineage>
</organism>
<dbReference type="SUPFAM" id="SSF54285">
    <property type="entry name" value="MoaD/ThiS"/>
    <property type="match status" value="1"/>
</dbReference>
<comment type="caution">
    <text evidence="4">The sequence shown here is derived from an EMBL/GenBank/DDBJ whole genome shotgun (WGS) entry which is preliminary data.</text>
</comment>
<dbReference type="GO" id="GO:0006777">
    <property type="term" value="P:Mo-molybdopterin cofactor biosynthetic process"/>
    <property type="evidence" value="ECO:0007669"/>
    <property type="project" value="InterPro"/>
</dbReference>
<gene>
    <name evidence="4" type="ORF">DCF25_15235</name>
</gene>
<accession>A0A2W4U2C3</accession>
<name>A0A2W4U2C3_9CYAN</name>
<dbReference type="CDD" id="cd00754">
    <property type="entry name" value="Ubl_MoaD"/>
    <property type="match status" value="1"/>
</dbReference>
<evidence type="ECO:0000313" key="4">
    <source>
        <dbReference type="EMBL" id="PZO14204.1"/>
    </source>
</evidence>
<dbReference type="InterPro" id="IPR016155">
    <property type="entry name" value="Mopterin_synth/thiamin_S_b"/>
</dbReference>
<keyword evidence="1" id="KW-0547">Nucleotide-binding</keyword>
<reference evidence="4 5" key="2">
    <citation type="submission" date="2018-06" db="EMBL/GenBank/DDBJ databases">
        <title>Metagenomic assembly of (sub)arctic Cyanobacteria and their associated microbiome from non-axenic cultures.</title>
        <authorList>
            <person name="Baurain D."/>
        </authorList>
    </citation>
    <scope>NUCLEOTIDE SEQUENCE [LARGE SCALE GENOMIC DNA]</scope>
    <source>
        <strain evidence="4">ULC129bin1</strain>
    </source>
</reference>
<protein>
    <recommendedName>
        <fullName evidence="3">Molybdopterin synthase sulfur carrier subunit</fullName>
    </recommendedName>
</protein>
<dbReference type="InterPro" id="IPR012675">
    <property type="entry name" value="Beta-grasp_dom_sf"/>
</dbReference>
<evidence type="ECO:0000313" key="5">
    <source>
        <dbReference type="Proteomes" id="UP000249354"/>
    </source>
</evidence>
<dbReference type="UniPathway" id="UPA00344"/>
<dbReference type="InterPro" id="IPR044672">
    <property type="entry name" value="MOCS2A"/>
</dbReference>
<evidence type="ECO:0000256" key="2">
    <source>
        <dbReference type="ARBA" id="ARBA00024200"/>
    </source>
</evidence>
<evidence type="ECO:0000256" key="1">
    <source>
        <dbReference type="ARBA" id="ARBA00022741"/>
    </source>
</evidence>
<dbReference type="Proteomes" id="UP000249354">
    <property type="component" value="Unassembled WGS sequence"/>
</dbReference>
<reference evidence="5" key="1">
    <citation type="submission" date="2018-04" db="EMBL/GenBank/DDBJ databases">
        <authorList>
            <person name="Cornet L."/>
        </authorList>
    </citation>
    <scope>NUCLEOTIDE SEQUENCE [LARGE SCALE GENOMIC DNA]</scope>
</reference>
<dbReference type="InterPro" id="IPR003749">
    <property type="entry name" value="ThiS/MoaD-like"/>
</dbReference>
<dbReference type="GO" id="GO:1990133">
    <property type="term" value="C:molybdopterin adenylyltransferase complex"/>
    <property type="evidence" value="ECO:0007669"/>
    <property type="project" value="TreeGrafter"/>
</dbReference>
<evidence type="ECO:0000256" key="3">
    <source>
        <dbReference type="ARBA" id="ARBA00024247"/>
    </source>
</evidence>
<dbReference type="GO" id="GO:0000166">
    <property type="term" value="F:nucleotide binding"/>
    <property type="evidence" value="ECO:0007669"/>
    <property type="project" value="UniProtKB-KW"/>
</dbReference>
<proteinExistence type="inferred from homology"/>
<dbReference type="AlphaFoldDB" id="A0A2W4U2C3"/>
<comment type="similarity">
    <text evidence="2">Belongs to the MoaD family.</text>
</comment>
<dbReference type="Gene3D" id="3.10.20.30">
    <property type="match status" value="1"/>
</dbReference>
<dbReference type="PANTHER" id="PTHR33359:SF1">
    <property type="entry name" value="MOLYBDOPTERIN SYNTHASE SULFUR CARRIER SUBUNIT"/>
    <property type="match status" value="1"/>
</dbReference>